<evidence type="ECO:0000313" key="2">
    <source>
        <dbReference type="Proteomes" id="UP001149813"/>
    </source>
</evidence>
<dbReference type="AlphaFoldDB" id="A0A9W7XU18"/>
<proteinExistence type="predicted"/>
<organism evidence="1 2">
    <name type="scientific">Coemansia erecta</name>
    <dbReference type="NCBI Taxonomy" id="147472"/>
    <lineage>
        <taxon>Eukaryota</taxon>
        <taxon>Fungi</taxon>
        <taxon>Fungi incertae sedis</taxon>
        <taxon>Zoopagomycota</taxon>
        <taxon>Kickxellomycotina</taxon>
        <taxon>Kickxellomycetes</taxon>
        <taxon>Kickxellales</taxon>
        <taxon>Kickxellaceae</taxon>
        <taxon>Coemansia</taxon>
    </lineage>
</organism>
<dbReference type="EMBL" id="JANBOJ010000710">
    <property type="protein sequence ID" value="KAJ1718698.1"/>
    <property type="molecule type" value="Genomic_DNA"/>
</dbReference>
<name>A0A9W7XU18_9FUNG</name>
<accession>A0A9W7XU18</accession>
<sequence length="120" mass="13634">FLANGAVRVRARETRPLVPRYDETLKYALPENGESLVYASPNALVMSSASVDGAAIHFITYHRESKPSVAIRMTEDPWMLVYLVHVKPVMQLNTSGYFHSEHLRRQPDVSASSEYDMCYE</sequence>
<keyword evidence="2" id="KW-1185">Reference proteome</keyword>
<evidence type="ECO:0000313" key="1">
    <source>
        <dbReference type="EMBL" id="KAJ1718698.1"/>
    </source>
</evidence>
<reference evidence="1" key="1">
    <citation type="submission" date="2022-07" db="EMBL/GenBank/DDBJ databases">
        <title>Phylogenomic reconstructions and comparative analyses of Kickxellomycotina fungi.</title>
        <authorList>
            <person name="Reynolds N.K."/>
            <person name="Stajich J.E."/>
            <person name="Barry K."/>
            <person name="Grigoriev I.V."/>
            <person name="Crous P."/>
            <person name="Smith M.E."/>
        </authorList>
    </citation>
    <scope>NUCLEOTIDE SEQUENCE</scope>
    <source>
        <strain evidence="1">NBRC 32514</strain>
    </source>
</reference>
<dbReference type="OrthoDB" id="5570725at2759"/>
<dbReference type="Proteomes" id="UP001149813">
    <property type="component" value="Unassembled WGS sequence"/>
</dbReference>
<feature type="non-terminal residue" evidence="1">
    <location>
        <position position="1"/>
    </location>
</feature>
<protein>
    <submittedName>
        <fullName evidence="1">Uncharacterized protein</fullName>
    </submittedName>
</protein>
<gene>
    <name evidence="1" type="ORF">LPJ53_006371</name>
</gene>
<comment type="caution">
    <text evidence="1">The sequence shown here is derived from an EMBL/GenBank/DDBJ whole genome shotgun (WGS) entry which is preliminary data.</text>
</comment>